<comment type="caution">
    <text evidence="2">The sequence shown here is derived from an EMBL/GenBank/DDBJ whole genome shotgun (WGS) entry which is preliminary data.</text>
</comment>
<reference evidence="2" key="1">
    <citation type="journal article" date="2021" name="Open Biol.">
        <title>Shared evolutionary footprints suggest mitochondrial oxidative damage underlies multiple complex I losses in fungi.</title>
        <authorList>
            <person name="Schikora-Tamarit M.A."/>
            <person name="Marcet-Houben M."/>
            <person name="Nosek J."/>
            <person name="Gabaldon T."/>
        </authorList>
    </citation>
    <scope>NUCLEOTIDE SEQUENCE</scope>
    <source>
        <strain evidence="2">CBS6341</strain>
    </source>
</reference>
<reference evidence="2" key="2">
    <citation type="submission" date="2021-01" db="EMBL/GenBank/DDBJ databases">
        <authorList>
            <person name="Schikora-Tamarit M.A."/>
        </authorList>
    </citation>
    <scope>NUCLEOTIDE SEQUENCE</scope>
    <source>
        <strain evidence="2">CBS6341</strain>
    </source>
</reference>
<dbReference type="Gene3D" id="1.20.1150.12">
    <property type="entry name" value="Endoplasmic reticulum resident protein 29, C-terminal domain"/>
    <property type="match status" value="1"/>
</dbReference>
<protein>
    <recommendedName>
        <fullName evidence="1">Endoplasmic reticulum resident protein 29 C-terminal domain-containing protein</fullName>
    </recommendedName>
</protein>
<accession>A0A9P8PBW4</accession>
<feature type="domain" description="Endoplasmic reticulum resident protein 29 C-terminal" evidence="1">
    <location>
        <begin position="41"/>
        <end position="103"/>
    </location>
</feature>
<dbReference type="SUPFAM" id="SSF47933">
    <property type="entry name" value="ERP29 C domain-like"/>
    <property type="match status" value="1"/>
</dbReference>
<keyword evidence="3" id="KW-1185">Reference proteome</keyword>
<evidence type="ECO:0000313" key="2">
    <source>
        <dbReference type="EMBL" id="KAH3669037.1"/>
    </source>
</evidence>
<evidence type="ECO:0000259" key="1">
    <source>
        <dbReference type="Pfam" id="PF07749"/>
    </source>
</evidence>
<evidence type="ECO:0000313" key="3">
    <source>
        <dbReference type="Proteomes" id="UP000769528"/>
    </source>
</evidence>
<dbReference type="GO" id="GO:0005783">
    <property type="term" value="C:endoplasmic reticulum"/>
    <property type="evidence" value="ECO:0007669"/>
    <property type="project" value="InterPro"/>
</dbReference>
<gene>
    <name evidence="2" type="ORF">WICMUC_005100</name>
</gene>
<dbReference type="InterPro" id="IPR036356">
    <property type="entry name" value="ERp29_C_sf"/>
</dbReference>
<name>A0A9P8PBW4_9ASCO</name>
<dbReference type="InterPro" id="IPR011679">
    <property type="entry name" value="ERp29_C"/>
</dbReference>
<proteinExistence type="predicted"/>
<dbReference type="Pfam" id="PF07749">
    <property type="entry name" value="ERp29"/>
    <property type="match status" value="1"/>
</dbReference>
<sequence length="108" mass="12881">MRSNNGVYNDVIHDNFDENILEWVIAFTQNPANVRNDPYYKKLIDEIKSQRSTEFYVTIVDIVLNENYKIYISKEFERLENPAKNDTLSARQLDDVERKLNILINYFT</sequence>
<organism evidence="2 3">
    <name type="scientific">Wickerhamomyces mucosus</name>
    <dbReference type="NCBI Taxonomy" id="1378264"/>
    <lineage>
        <taxon>Eukaryota</taxon>
        <taxon>Fungi</taxon>
        <taxon>Dikarya</taxon>
        <taxon>Ascomycota</taxon>
        <taxon>Saccharomycotina</taxon>
        <taxon>Saccharomycetes</taxon>
        <taxon>Phaffomycetales</taxon>
        <taxon>Wickerhamomycetaceae</taxon>
        <taxon>Wickerhamomyces</taxon>
    </lineage>
</organism>
<dbReference type="AlphaFoldDB" id="A0A9P8PBW4"/>
<dbReference type="EMBL" id="JAEUBF010001349">
    <property type="protein sequence ID" value="KAH3669037.1"/>
    <property type="molecule type" value="Genomic_DNA"/>
</dbReference>
<dbReference type="Proteomes" id="UP000769528">
    <property type="component" value="Unassembled WGS sequence"/>
</dbReference>